<name>A0ABS0ACJ9_9GAMM</name>
<organism evidence="1 2">
    <name type="scientific">Alloalcanivorax venustensis ISO4</name>
    <dbReference type="NCBI Taxonomy" id="1177184"/>
    <lineage>
        <taxon>Bacteria</taxon>
        <taxon>Pseudomonadati</taxon>
        <taxon>Pseudomonadota</taxon>
        <taxon>Gammaproteobacteria</taxon>
        <taxon>Oceanospirillales</taxon>
        <taxon>Alcanivoracaceae</taxon>
        <taxon>Alloalcanivorax</taxon>
    </lineage>
</organism>
<sequence length="100" mass="10806">MPISLEFHSPDAELAQRFSKVLRDDPDYAAELGQALDAGRPVAAAHFNGAPVAVALLDGDTLAWMVVHPATRGRGVGRDFLRLLEKHHGGALALPEKCRR</sequence>
<dbReference type="CDD" id="cd04301">
    <property type="entry name" value="NAT_SF"/>
    <property type="match status" value="1"/>
</dbReference>
<dbReference type="Proteomes" id="UP000644441">
    <property type="component" value="Unassembled WGS sequence"/>
</dbReference>
<dbReference type="InterPro" id="IPR016181">
    <property type="entry name" value="Acyl_CoA_acyltransferase"/>
</dbReference>
<dbReference type="RefSeq" id="WP_194854968.1">
    <property type="nucleotide sequence ID" value="NZ_ARXR01000002.1"/>
</dbReference>
<accession>A0ABS0ACJ9</accession>
<reference evidence="1 2" key="1">
    <citation type="submission" date="2012-09" db="EMBL/GenBank/DDBJ databases">
        <title>Genome Sequence of alkane-degrading Bacterium Alcanivorax venustensis ISO4.</title>
        <authorList>
            <person name="Lai Q."/>
            <person name="Shao Z."/>
        </authorList>
    </citation>
    <scope>NUCLEOTIDE SEQUENCE [LARGE SCALE GENOMIC DNA]</scope>
    <source>
        <strain evidence="1 2">ISO4</strain>
    </source>
</reference>
<evidence type="ECO:0000313" key="1">
    <source>
        <dbReference type="EMBL" id="MBF5051792.1"/>
    </source>
</evidence>
<keyword evidence="2" id="KW-1185">Reference proteome</keyword>
<evidence type="ECO:0000313" key="2">
    <source>
        <dbReference type="Proteomes" id="UP000644441"/>
    </source>
</evidence>
<evidence type="ECO:0008006" key="3">
    <source>
        <dbReference type="Google" id="ProtNLM"/>
    </source>
</evidence>
<comment type="caution">
    <text evidence="1">The sequence shown here is derived from an EMBL/GenBank/DDBJ whole genome shotgun (WGS) entry which is preliminary data.</text>
</comment>
<protein>
    <recommendedName>
        <fullName evidence="3">N-acetyltransferase domain-containing protein</fullName>
    </recommendedName>
</protein>
<proteinExistence type="predicted"/>
<dbReference type="Gene3D" id="3.40.630.30">
    <property type="match status" value="1"/>
</dbReference>
<dbReference type="EMBL" id="ARXR01000002">
    <property type="protein sequence ID" value="MBF5051792.1"/>
    <property type="molecule type" value="Genomic_DNA"/>
</dbReference>
<gene>
    <name evidence="1" type="ORF">ISO4_00394</name>
</gene>
<dbReference type="SUPFAM" id="SSF55729">
    <property type="entry name" value="Acyl-CoA N-acyltransferases (Nat)"/>
    <property type="match status" value="1"/>
</dbReference>